<keyword evidence="2" id="KW-0444">Lipid biosynthesis</keyword>
<dbReference type="GO" id="GO:0006656">
    <property type="term" value="P:phosphatidylcholine biosynthetic process"/>
    <property type="evidence" value="ECO:0007669"/>
    <property type="project" value="UniProtKB-UniPathway"/>
</dbReference>
<evidence type="ECO:0000256" key="5">
    <source>
        <dbReference type="ARBA" id="ARBA00022692"/>
    </source>
</evidence>
<proteinExistence type="predicted"/>
<sequence>MATLTVSLGLKTALVLVTSSCLHAVVTPPHSVDESKAEKYADGDQGEKAFLATAPTGKLVAWSAAAVEIYLMWTTPMGARITSWTILGVAVTLCGTWIRLWCYKLLGHRFTFELATHLLVKDSERPYTNGSPSSSATDSPLITTGPYAIMRHPSYFGACTAFYGACILFLAPGSALSSSHCHSLLISLVRGAMILLGLSLIPLMPTRIHKEEAMLHDEFGEVWDRYVRDVRWAVLPGIY</sequence>
<evidence type="ECO:0000256" key="1">
    <source>
        <dbReference type="ARBA" id="ARBA00004127"/>
    </source>
</evidence>
<dbReference type="GO" id="GO:0008168">
    <property type="term" value="F:methyltransferase activity"/>
    <property type="evidence" value="ECO:0007669"/>
    <property type="project" value="UniProtKB-KW"/>
</dbReference>
<dbReference type="Gene3D" id="1.20.120.1630">
    <property type="match status" value="1"/>
</dbReference>
<keyword evidence="11" id="KW-1208">Phospholipid metabolism</keyword>
<dbReference type="STRING" id="1314781.A0A165DZ39"/>
<keyword evidence="3" id="KW-0489">Methyltransferase</keyword>
<evidence type="ECO:0008006" key="16">
    <source>
        <dbReference type="Google" id="ProtNLM"/>
    </source>
</evidence>
<keyword evidence="13" id="KW-0732">Signal</keyword>
<keyword evidence="4" id="KW-0949">S-adenosyl-L-methionine</keyword>
<evidence type="ECO:0000256" key="9">
    <source>
        <dbReference type="ARBA" id="ARBA00023136"/>
    </source>
</evidence>
<evidence type="ECO:0000313" key="14">
    <source>
        <dbReference type="EMBL" id="KZV85715.1"/>
    </source>
</evidence>
<keyword evidence="10" id="KW-0594">Phospholipid biosynthesis</keyword>
<name>A0A165DZ39_EXIGL</name>
<feature type="signal peptide" evidence="13">
    <location>
        <begin position="1"/>
        <end position="24"/>
    </location>
</feature>
<evidence type="ECO:0000256" key="8">
    <source>
        <dbReference type="ARBA" id="ARBA00023098"/>
    </source>
</evidence>
<evidence type="ECO:0000256" key="7">
    <source>
        <dbReference type="ARBA" id="ARBA00022989"/>
    </source>
</evidence>
<comment type="subcellular location">
    <subcellularLocation>
        <location evidence="1">Endomembrane system</location>
        <topology evidence="1">Multi-pass membrane protein</topology>
    </subcellularLocation>
</comment>
<keyword evidence="15" id="KW-1185">Reference proteome</keyword>
<dbReference type="InterPro" id="IPR007318">
    <property type="entry name" value="Phopholipid_MeTrfase"/>
</dbReference>
<keyword evidence="3" id="KW-0808">Transferase</keyword>
<evidence type="ECO:0000256" key="11">
    <source>
        <dbReference type="ARBA" id="ARBA00023264"/>
    </source>
</evidence>
<dbReference type="Proteomes" id="UP000077266">
    <property type="component" value="Unassembled WGS sequence"/>
</dbReference>
<protein>
    <recommendedName>
        <fullName evidence="16">Protein-S-isoprenylcysteine O-methyltransferase</fullName>
    </recommendedName>
</protein>
<dbReference type="GO" id="GO:0012505">
    <property type="term" value="C:endomembrane system"/>
    <property type="evidence" value="ECO:0007669"/>
    <property type="project" value="UniProtKB-SubCell"/>
</dbReference>
<feature type="transmembrane region" description="Helical" evidence="12">
    <location>
        <begin position="81"/>
        <end position="102"/>
    </location>
</feature>
<evidence type="ECO:0000256" key="12">
    <source>
        <dbReference type="SAM" id="Phobius"/>
    </source>
</evidence>
<keyword evidence="7 12" id="KW-1133">Transmembrane helix</keyword>
<accession>A0A165DZ39</accession>
<dbReference type="UniPathway" id="UPA00753"/>
<keyword evidence="8" id="KW-0443">Lipid metabolism</keyword>
<reference evidence="14 15" key="1">
    <citation type="journal article" date="2016" name="Mol. Biol. Evol.">
        <title>Comparative Genomics of Early-Diverging Mushroom-Forming Fungi Provides Insights into the Origins of Lignocellulose Decay Capabilities.</title>
        <authorList>
            <person name="Nagy L.G."/>
            <person name="Riley R."/>
            <person name="Tritt A."/>
            <person name="Adam C."/>
            <person name="Daum C."/>
            <person name="Floudas D."/>
            <person name="Sun H."/>
            <person name="Yadav J.S."/>
            <person name="Pangilinan J."/>
            <person name="Larsson K.H."/>
            <person name="Matsuura K."/>
            <person name="Barry K."/>
            <person name="Labutti K."/>
            <person name="Kuo R."/>
            <person name="Ohm R.A."/>
            <person name="Bhattacharya S.S."/>
            <person name="Shirouzu T."/>
            <person name="Yoshinaga Y."/>
            <person name="Martin F.M."/>
            <person name="Grigoriev I.V."/>
            <person name="Hibbett D.S."/>
        </authorList>
    </citation>
    <scope>NUCLEOTIDE SEQUENCE [LARGE SCALE GENOMIC DNA]</scope>
    <source>
        <strain evidence="14 15">HHB12029</strain>
    </source>
</reference>
<keyword evidence="9 12" id="KW-0472">Membrane</keyword>
<feature type="chain" id="PRO_5007856951" description="Protein-S-isoprenylcysteine O-methyltransferase" evidence="13">
    <location>
        <begin position="25"/>
        <end position="239"/>
    </location>
</feature>
<keyword evidence="5 12" id="KW-0812">Transmembrane</keyword>
<organism evidence="14 15">
    <name type="scientific">Exidia glandulosa HHB12029</name>
    <dbReference type="NCBI Taxonomy" id="1314781"/>
    <lineage>
        <taxon>Eukaryota</taxon>
        <taxon>Fungi</taxon>
        <taxon>Dikarya</taxon>
        <taxon>Basidiomycota</taxon>
        <taxon>Agaricomycotina</taxon>
        <taxon>Agaricomycetes</taxon>
        <taxon>Auriculariales</taxon>
        <taxon>Exidiaceae</taxon>
        <taxon>Exidia</taxon>
    </lineage>
</organism>
<dbReference type="AlphaFoldDB" id="A0A165DZ39"/>
<dbReference type="GO" id="GO:0032259">
    <property type="term" value="P:methylation"/>
    <property type="evidence" value="ECO:0007669"/>
    <property type="project" value="UniProtKB-KW"/>
</dbReference>
<dbReference type="EMBL" id="KV426179">
    <property type="protein sequence ID" value="KZV85715.1"/>
    <property type="molecule type" value="Genomic_DNA"/>
</dbReference>
<evidence type="ECO:0000256" key="10">
    <source>
        <dbReference type="ARBA" id="ARBA00023209"/>
    </source>
</evidence>
<feature type="transmembrane region" description="Helical" evidence="12">
    <location>
        <begin position="184"/>
        <end position="204"/>
    </location>
</feature>
<dbReference type="OrthoDB" id="422086at2759"/>
<evidence type="ECO:0000256" key="2">
    <source>
        <dbReference type="ARBA" id="ARBA00022516"/>
    </source>
</evidence>
<dbReference type="InParanoid" id="A0A165DZ39"/>
<keyword evidence="6" id="KW-0256">Endoplasmic reticulum</keyword>
<evidence type="ECO:0000256" key="4">
    <source>
        <dbReference type="ARBA" id="ARBA00022691"/>
    </source>
</evidence>
<evidence type="ECO:0000256" key="3">
    <source>
        <dbReference type="ARBA" id="ARBA00022603"/>
    </source>
</evidence>
<evidence type="ECO:0000256" key="13">
    <source>
        <dbReference type="SAM" id="SignalP"/>
    </source>
</evidence>
<dbReference type="Pfam" id="PF04191">
    <property type="entry name" value="PEMT"/>
    <property type="match status" value="1"/>
</dbReference>
<feature type="transmembrane region" description="Helical" evidence="12">
    <location>
        <begin position="155"/>
        <end position="172"/>
    </location>
</feature>
<evidence type="ECO:0000256" key="6">
    <source>
        <dbReference type="ARBA" id="ARBA00022824"/>
    </source>
</evidence>
<evidence type="ECO:0000313" key="15">
    <source>
        <dbReference type="Proteomes" id="UP000077266"/>
    </source>
</evidence>
<gene>
    <name evidence="14" type="ORF">EXIGLDRAFT_653853</name>
</gene>